<sequence length="214" mass="21728">MSTLPPPRPSSGQGLKWVVGIVIVAVLALVLTVVLAAVFLSDRLGGLLAGGDADSPSPSAEVPADFDGSLCSDIDTARFEELTGAAVHATTPGDGAAGVDSLHCTYETQDGQTMDLSVQVGDAPDYAATTVADLRGPIGEAGYEVVDIAVAEAEGFAWRLSMEGAGEYGVTVGDGQLVVTASLSSGVAAVEPDTARAVAEEYATLLLEHYAAYV</sequence>
<evidence type="ECO:0000313" key="3">
    <source>
        <dbReference type="Proteomes" id="UP001499851"/>
    </source>
</evidence>
<keyword evidence="3" id="KW-1185">Reference proteome</keyword>
<keyword evidence="1" id="KW-0472">Membrane</keyword>
<proteinExistence type="predicted"/>
<name>A0ABP4THG4_9ACTN</name>
<evidence type="ECO:0000256" key="1">
    <source>
        <dbReference type="SAM" id="Phobius"/>
    </source>
</evidence>
<dbReference type="RefSeq" id="WP_344490089.1">
    <property type="nucleotide sequence ID" value="NZ_BAAAQF010000019.1"/>
</dbReference>
<accession>A0ABP4THG4</accession>
<keyword evidence="1" id="KW-0812">Transmembrane</keyword>
<dbReference type="Proteomes" id="UP001499851">
    <property type="component" value="Unassembled WGS sequence"/>
</dbReference>
<protein>
    <recommendedName>
        <fullName evidence="4">DUF3558 domain-containing protein</fullName>
    </recommendedName>
</protein>
<evidence type="ECO:0000313" key="2">
    <source>
        <dbReference type="EMBL" id="GAA1688279.1"/>
    </source>
</evidence>
<dbReference type="EMBL" id="BAAAQF010000019">
    <property type="protein sequence ID" value="GAA1688279.1"/>
    <property type="molecule type" value="Genomic_DNA"/>
</dbReference>
<keyword evidence="1" id="KW-1133">Transmembrane helix</keyword>
<gene>
    <name evidence="2" type="ORF">GCM10009830_39830</name>
</gene>
<organism evidence="2 3">
    <name type="scientific">Glycomyces endophyticus</name>
    <dbReference type="NCBI Taxonomy" id="480996"/>
    <lineage>
        <taxon>Bacteria</taxon>
        <taxon>Bacillati</taxon>
        <taxon>Actinomycetota</taxon>
        <taxon>Actinomycetes</taxon>
        <taxon>Glycomycetales</taxon>
        <taxon>Glycomycetaceae</taxon>
        <taxon>Glycomyces</taxon>
    </lineage>
</organism>
<comment type="caution">
    <text evidence="2">The sequence shown here is derived from an EMBL/GenBank/DDBJ whole genome shotgun (WGS) entry which is preliminary data.</text>
</comment>
<reference evidence="3" key="1">
    <citation type="journal article" date="2019" name="Int. J. Syst. Evol. Microbiol.">
        <title>The Global Catalogue of Microorganisms (GCM) 10K type strain sequencing project: providing services to taxonomists for standard genome sequencing and annotation.</title>
        <authorList>
            <consortium name="The Broad Institute Genomics Platform"/>
            <consortium name="The Broad Institute Genome Sequencing Center for Infectious Disease"/>
            <person name="Wu L."/>
            <person name="Ma J."/>
        </authorList>
    </citation>
    <scope>NUCLEOTIDE SEQUENCE [LARGE SCALE GENOMIC DNA]</scope>
    <source>
        <strain evidence="3">JCM 16001</strain>
    </source>
</reference>
<feature type="transmembrane region" description="Helical" evidence="1">
    <location>
        <begin position="17"/>
        <end position="40"/>
    </location>
</feature>
<evidence type="ECO:0008006" key="4">
    <source>
        <dbReference type="Google" id="ProtNLM"/>
    </source>
</evidence>